<accession>A0A4Z1P5W8</accession>
<name>A0A4Z1P5W8_9PEZI</name>
<dbReference type="Proteomes" id="UP000298493">
    <property type="component" value="Unassembled WGS sequence"/>
</dbReference>
<evidence type="ECO:0000313" key="2">
    <source>
        <dbReference type="Proteomes" id="UP000298493"/>
    </source>
</evidence>
<sequence length="333" mass="38830">MAQKRVGEAVNFLTLPREVRQKIIHESFEYALEQDIGFNTNHAILHYLLSSHRNTCDRPVSAHSIGSWASTLAATHEIVSIDLGYVLEKRLKELEIRYANRQQEVLDCPFRKMFLRALESGAKPELPQGLHKWEVVSCLENFRRWTQSHVLYGPKDEYDTVLAPRMMDEATLKRRRVELQQRSTQAKRKKLLTDMVKDAVCLDNCHHVPRMSVSPFNQDAHQLRQKILHYTFYEPHLHDRAFNVKLLHLNCACNGKDDELYSWALYTHTWARTLQTTHSVVKDGLSFVLGEALQRIKAEFGLFLETRLRLDTNFDMACRWKNKARLDSSLLNC</sequence>
<reference evidence="1 2" key="1">
    <citation type="submission" date="2019-04" db="EMBL/GenBank/DDBJ databases">
        <title>High contiguity whole genome sequence and gene annotation resource for two Venturia nashicola isolates.</title>
        <authorList>
            <person name="Prokchorchik M."/>
            <person name="Won K."/>
            <person name="Lee Y."/>
            <person name="Choi E.D."/>
            <person name="Segonzac C."/>
            <person name="Sohn K.H."/>
        </authorList>
    </citation>
    <scope>NUCLEOTIDE SEQUENCE [LARGE SCALE GENOMIC DNA]</scope>
    <source>
        <strain evidence="1 2">PRI2</strain>
    </source>
</reference>
<protein>
    <submittedName>
        <fullName evidence="1">Uncharacterized protein</fullName>
    </submittedName>
</protein>
<organism evidence="1 2">
    <name type="scientific">Venturia nashicola</name>
    <dbReference type="NCBI Taxonomy" id="86259"/>
    <lineage>
        <taxon>Eukaryota</taxon>
        <taxon>Fungi</taxon>
        <taxon>Dikarya</taxon>
        <taxon>Ascomycota</taxon>
        <taxon>Pezizomycotina</taxon>
        <taxon>Dothideomycetes</taxon>
        <taxon>Pleosporomycetidae</taxon>
        <taxon>Venturiales</taxon>
        <taxon>Venturiaceae</taxon>
        <taxon>Venturia</taxon>
    </lineage>
</organism>
<evidence type="ECO:0000313" key="1">
    <source>
        <dbReference type="EMBL" id="TID19783.1"/>
    </source>
</evidence>
<gene>
    <name evidence="1" type="ORF">E6O75_ATG07121</name>
</gene>
<dbReference type="AlphaFoldDB" id="A0A4Z1P5W8"/>
<proteinExistence type="predicted"/>
<keyword evidence="2" id="KW-1185">Reference proteome</keyword>
<dbReference type="EMBL" id="SNSC02000012">
    <property type="protein sequence ID" value="TID19783.1"/>
    <property type="molecule type" value="Genomic_DNA"/>
</dbReference>
<comment type="caution">
    <text evidence="1">The sequence shown here is derived from an EMBL/GenBank/DDBJ whole genome shotgun (WGS) entry which is preliminary data.</text>
</comment>